<dbReference type="CDD" id="cd08830">
    <property type="entry name" value="ArfGap_ArfGap1"/>
    <property type="match status" value="1"/>
</dbReference>
<proteinExistence type="predicted"/>
<dbReference type="InterPro" id="IPR037278">
    <property type="entry name" value="ARFGAP/RecO"/>
</dbReference>
<evidence type="ECO:0000256" key="1">
    <source>
        <dbReference type="ARBA" id="ARBA00022468"/>
    </source>
</evidence>
<keyword evidence="3 5" id="KW-0863">Zinc-finger</keyword>
<feature type="compositionally biased region" description="Basic and acidic residues" evidence="6">
    <location>
        <begin position="382"/>
        <end position="409"/>
    </location>
</feature>
<dbReference type="Proteomes" id="UP000095281">
    <property type="component" value="Unplaced"/>
</dbReference>
<dbReference type="GO" id="GO:0030100">
    <property type="term" value="P:regulation of endocytosis"/>
    <property type="evidence" value="ECO:0007669"/>
    <property type="project" value="TreeGrafter"/>
</dbReference>
<dbReference type="GO" id="GO:0005096">
    <property type="term" value="F:GTPase activator activity"/>
    <property type="evidence" value="ECO:0007669"/>
    <property type="project" value="UniProtKB-KW"/>
</dbReference>
<dbReference type="FunFam" id="1.10.220.150:FF:000014">
    <property type="entry name" value="ADP-ribosylation factor GTPase-activating protein"/>
    <property type="match status" value="1"/>
</dbReference>
<keyword evidence="1" id="KW-0343">GTPase activation</keyword>
<feature type="domain" description="Arf-GAP" evidence="7">
    <location>
        <begin position="7"/>
        <end position="90"/>
    </location>
</feature>
<dbReference type="PANTHER" id="PTHR46395:SF1">
    <property type="entry name" value="ADP-RIBOSYLATION FACTOR GTPASE-ACTIVATING PROTEIN 1"/>
    <property type="match status" value="1"/>
</dbReference>
<dbReference type="OMA" id="FECEANN"/>
<evidence type="ECO:0000313" key="9">
    <source>
        <dbReference type="WBParaSite" id="MhA1_Contig1545.frz3.gene13"/>
    </source>
</evidence>
<keyword evidence="4" id="KW-0862">Zinc</keyword>
<dbReference type="GO" id="GO:0008270">
    <property type="term" value="F:zinc ion binding"/>
    <property type="evidence" value="ECO:0007669"/>
    <property type="project" value="UniProtKB-KW"/>
</dbReference>
<dbReference type="WBParaSite" id="MhA1_Contig1545.frz3.gene13">
    <property type="protein sequence ID" value="MhA1_Contig1545.frz3.gene13"/>
    <property type="gene ID" value="MhA1_Contig1545.frz3.gene13"/>
</dbReference>
<dbReference type="PRINTS" id="PR00405">
    <property type="entry name" value="REVINTRACTNG"/>
</dbReference>
<name>A0A1I8B7F6_MELHA</name>
<sequence>MASPRTRRILKDLRPVDENNFCFECQALNPQWASVTYGIWICLECSGKHRGLGVHISFVRSLTMDKWKDTELEKMKVGGNVKAREFLESQPDFKPEWTIIEKYNSKAAALLRDKISTESEGKVWSYETSPARNYQPIRSEMSKNSSSGRMENLQGDDFEGFQNSGQSNSRYSGFGNPQFQQKIGFDSNSQSEMLTGALNSLSMGWNLLSKGATSAAGMAKDLTSQTGTKAVELSETVASKIGEGKLLGGFGNLLNSATEFGQKSFSGINQFVKSTSLHGFSGGQSKDQYDDLSDLKNKNEFNESEDLDYMNEKLKGMYQQQKNNEETKINEGFQSNKYSSNNTGSFKSLAAKCGAEKESELTLPDNLYQSSSSSPSLISLEKSGENNKKQAKIKEVVEKKKATKPKDDPWDILNS</sequence>
<evidence type="ECO:0000256" key="3">
    <source>
        <dbReference type="ARBA" id="ARBA00022771"/>
    </source>
</evidence>
<dbReference type="Gene3D" id="1.10.220.150">
    <property type="entry name" value="Arf GTPase activating protein"/>
    <property type="match status" value="1"/>
</dbReference>
<evidence type="ECO:0000259" key="7">
    <source>
        <dbReference type="PROSITE" id="PS50115"/>
    </source>
</evidence>
<dbReference type="GO" id="GO:0000139">
    <property type="term" value="C:Golgi membrane"/>
    <property type="evidence" value="ECO:0007669"/>
    <property type="project" value="TreeGrafter"/>
</dbReference>
<dbReference type="SUPFAM" id="SSF57863">
    <property type="entry name" value="ArfGap/RecO-like zinc finger"/>
    <property type="match status" value="1"/>
</dbReference>
<reference evidence="9" key="1">
    <citation type="submission" date="2016-11" db="UniProtKB">
        <authorList>
            <consortium name="WormBaseParasite"/>
        </authorList>
    </citation>
    <scope>IDENTIFICATION</scope>
</reference>
<keyword evidence="8" id="KW-1185">Reference proteome</keyword>
<evidence type="ECO:0000256" key="6">
    <source>
        <dbReference type="SAM" id="MobiDB-lite"/>
    </source>
</evidence>
<dbReference type="Pfam" id="PF01412">
    <property type="entry name" value="ArfGap"/>
    <property type="match status" value="1"/>
</dbReference>
<evidence type="ECO:0000256" key="2">
    <source>
        <dbReference type="ARBA" id="ARBA00022723"/>
    </source>
</evidence>
<dbReference type="SMART" id="SM00105">
    <property type="entry name" value="ArfGap"/>
    <property type="match status" value="1"/>
</dbReference>
<organism evidence="8 9">
    <name type="scientific">Meloidogyne hapla</name>
    <name type="common">Root-knot nematode worm</name>
    <dbReference type="NCBI Taxonomy" id="6305"/>
    <lineage>
        <taxon>Eukaryota</taxon>
        <taxon>Metazoa</taxon>
        <taxon>Ecdysozoa</taxon>
        <taxon>Nematoda</taxon>
        <taxon>Chromadorea</taxon>
        <taxon>Rhabditida</taxon>
        <taxon>Tylenchina</taxon>
        <taxon>Tylenchomorpha</taxon>
        <taxon>Tylenchoidea</taxon>
        <taxon>Meloidogynidae</taxon>
        <taxon>Meloidogyninae</taxon>
        <taxon>Meloidogyne</taxon>
    </lineage>
</organism>
<dbReference type="GO" id="GO:0032012">
    <property type="term" value="P:regulation of ARF protein signal transduction"/>
    <property type="evidence" value="ECO:0007669"/>
    <property type="project" value="TreeGrafter"/>
</dbReference>
<dbReference type="PANTHER" id="PTHR46395">
    <property type="entry name" value="ADP-RIBOSYLATION FACTOR GTPASE-ACTIVATING PROTEIN 1"/>
    <property type="match status" value="1"/>
</dbReference>
<evidence type="ECO:0000256" key="5">
    <source>
        <dbReference type="PROSITE-ProRule" id="PRU00288"/>
    </source>
</evidence>
<feature type="region of interest" description="Disordered" evidence="6">
    <location>
        <begin position="363"/>
        <end position="415"/>
    </location>
</feature>
<evidence type="ECO:0000256" key="4">
    <source>
        <dbReference type="ARBA" id="ARBA00022833"/>
    </source>
</evidence>
<dbReference type="AlphaFoldDB" id="A0A1I8B7F6"/>
<dbReference type="PROSITE" id="PS50115">
    <property type="entry name" value="ARFGAP"/>
    <property type="match status" value="1"/>
</dbReference>
<dbReference type="InterPro" id="IPR001164">
    <property type="entry name" value="ArfGAP_dom"/>
</dbReference>
<protein>
    <submittedName>
        <fullName evidence="9">Arf-GAP domain-containing protein</fullName>
    </submittedName>
</protein>
<feature type="compositionally biased region" description="Low complexity" evidence="6">
    <location>
        <begin position="370"/>
        <end position="381"/>
    </location>
</feature>
<evidence type="ECO:0000313" key="8">
    <source>
        <dbReference type="Proteomes" id="UP000095281"/>
    </source>
</evidence>
<accession>A0A1I8B7F6</accession>
<keyword evidence="2" id="KW-0479">Metal-binding</keyword>
<dbReference type="InterPro" id="IPR038508">
    <property type="entry name" value="ArfGAP_dom_sf"/>
</dbReference>